<accession>A0A6A6SH62</accession>
<evidence type="ECO:0000313" key="2">
    <source>
        <dbReference type="Proteomes" id="UP000799324"/>
    </source>
</evidence>
<reference evidence="1" key="1">
    <citation type="journal article" date="2020" name="Stud. Mycol.">
        <title>101 Dothideomycetes genomes: a test case for predicting lifestyles and emergence of pathogens.</title>
        <authorList>
            <person name="Haridas S."/>
            <person name="Albert R."/>
            <person name="Binder M."/>
            <person name="Bloem J."/>
            <person name="Labutti K."/>
            <person name="Salamov A."/>
            <person name="Andreopoulos B."/>
            <person name="Baker S."/>
            <person name="Barry K."/>
            <person name="Bills G."/>
            <person name="Bluhm B."/>
            <person name="Cannon C."/>
            <person name="Castanera R."/>
            <person name="Culley D."/>
            <person name="Daum C."/>
            <person name="Ezra D."/>
            <person name="Gonzalez J."/>
            <person name="Henrissat B."/>
            <person name="Kuo A."/>
            <person name="Liang C."/>
            <person name="Lipzen A."/>
            <person name="Lutzoni F."/>
            <person name="Magnuson J."/>
            <person name="Mondo S."/>
            <person name="Nolan M."/>
            <person name="Ohm R."/>
            <person name="Pangilinan J."/>
            <person name="Park H.-J."/>
            <person name="Ramirez L."/>
            <person name="Alfaro M."/>
            <person name="Sun H."/>
            <person name="Tritt A."/>
            <person name="Yoshinaga Y."/>
            <person name="Zwiers L.-H."/>
            <person name="Turgeon B."/>
            <person name="Goodwin S."/>
            <person name="Spatafora J."/>
            <person name="Crous P."/>
            <person name="Grigoriev I."/>
        </authorList>
    </citation>
    <scope>NUCLEOTIDE SEQUENCE</scope>
    <source>
        <strain evidence="1">CBS 122681</strain>
    </source>
</reference>
<sequence length="59" mass="6772">MDPIEAAIAAIKSREPGEDFTYSEITRRFSVVRSTLTRRHQRVTQASILANQNRQNLNL</sequence>
<evidence type="ECO:0008006" key="3">
    <source>
        <dbReference type="Google" id="ProtNLM"/>
    </source>
</evidence>
<dbReference type="Proteomes" id="UP000799324">
    <property type="component" value="Unassembled WGS sequence"/>
</dbReference>
<evidence type="ECO:0000313" key="1">
    <source>
        <dbReference type="EMBL" id="KAF2647205.1"/>
    </source>
</evidence>
<dbReference type="AlphaFoldDB" id="A0A6A6SH62"/>
<gene>
    <name evidence="1" type="ORF">K491DRAFT_614964</name>
</gene>
<dbReference type="OrthoDB" id="3942738at2759"/>
<organism evidence="1 2">
    <name type="scientific">Lophiostoma macrostomum CBS 122681</name>
    <dbReference type="NCBI Taxonomy" id="1314788"/>
    <lineage>
        <taxon>Eukaryota</taxon>
        <taxon>Fungi</taxon>
        <taxon>Dikarya</taxon>
        <taxon>Ascomycota</taxon>
        <taxon>Pezizomycotina</taxon>
        <taxon>Dothideomycetes</taxon>
        <taxon>Pleosporomycetidae</taxon>
        <taxon>Pleosporales</taxon>
        <taxon>Lophiostomataceae</taxon>
        <taxon>Lophiostoma</taxon>
    </lineage>
</organism>
<keyword evidence="2" id="KW-1185">Reference proteome</keyword>
<dbReference type="EMBL" id="MU004661">
    <property type="protein sequence ID" value="KAF2647205.1"/>
    <property type="molecule type" value="Genomic_DNA"/>
</dbReference>
<protein>
    <recommendedName>
        <fullName evidence="3">HTH psq-type domain-containing protein</fullName>
    </recommendedName>
</protein>
<proteinExistence type="predicted"/>
<name>A0A6A6SH62_9PLEO</name>